<name>A0AAV5WTQ9_9BILA</name>
<keyword evidence="4" id="KW-1185">Reference proteome</keyword>
<accession>A0AAV5WTQ9</accession>
<gene>
    <name evidence="1" type="ORF">PFISCL1PPCAC_25710</name>
    <name evidence="2" type="ORF">PFISCL1PPCAC_25713</name>
    <name evidence="3" type="ORF">PFISCL1PPCAC_25716</name>
</gene>
<evidence type="ECO:0000313" key="1">
    <source>
        <dbReference type="EMBL" id="GMT34413.1"/>
    </source>
</evidence>
<evidence type="ECO:0000313" key="3">
    <source>
        <dbReference type="EMBL" id="GMT34419.1"/>
    </source>
</evidence>
<protein>
    <submittedName>
        <fullName evidence="2">Uncharacterized protein</fullName>
    </submittedName>
</protein>
<comment type="caution">
    <text evidence="2">The sequence shown here is derived from an EMBL/GenBank/DDBJ whole genome shotgun (WGS) entry which is preliminary data.</text>
</comment>
<dbReference type="Proteomes" id="UP001432322">
    <property type="component" value="Unassembled WGS sequence"/>
</dbReference>
<dbReference type="EMBL" id="BTSY01000006">
    <property type="protein sequence ID" value="GMT34416.1"/>
    <property type="molecule type" value="Genomic_DNA"/>
</dbReference>
<dbReference type="AlphaFoldDB" id="A0AAV5WTQ9"/>
<dbReference type="EMBL" id="BTSY01000006">
    <property type="protein sequence ID" value="GMT34419.1"/>
    <property type="molecule type" value="Genomic_DNA"/>
</dbReference>
<organism evidence="2 4">
    <name type="scientific">Pristionchus fissidentatus</name>
    <dbReference type="NCBI Taxonomy" id="1538716"/>
    <lineage>
        <taxon>Eukaryota</taxon>
        <taxon>Metazoa</taxon>
        <taxon>Ecdysozoa</taxon>
        <taxon>Nematoda</taxon>
        <taxon>Chromadorea</taxon>
        <taxon>Rhabditida</taxon>
        <taxon>Rhabditina</taxon>
        <taxon>Diplogasteromorpha</taxon>
        <taxon>Diplogasteroidea</taxon>
        <taxon>Neodiplogasteridae</taxon>
        <taxon>Pristionchus</taxon>
    </lineage>
</organism>
<evidence type="ECO:0000313" key="4">
    <source>
        <dbReference type="Proteomes" id="UP001432322"/>
    </source>
</evidence>
<sequence>VGNPIPEFALPEQRTANRTNRLLRNVPDFGEAIFLGNLHKLAAVSHLMQIGQESLLDCLISRGCNMRPQHATVRILIYCVVAQFVESLSDKLCHFLCVIIESAVENETKRHRSNVSLVLRFCDSIGADPSMLVNDPLCR</sequence>
<proteinExistence type="predicted"/>
<evidence type="ECO:0000313" key="2">
    <source>
        <dbReference type="EMBL" id="GMT34416.1"/>
    </source>
</evidence>
<feature type="non-terminal residue" evidence="2">
    <location>
        <position position="1"/>
    </location>
</feature>
<reference evidence="2" key="1">
    <citation type="submission" date="2023-10" db="EMBL/GenBank/DDBJ databases">
        <title>Genome assembly of Pristionchus species.</title>
        <authorList>
            <person name="Yoshida K."/>
            <person name="Sommer R.J."/>
        </authorList>
    </citation>
    <scope>NUCLEOTIDE SEQUENCE</scope>
    <source>
        <strain evidence="2">RS5133</strain>
    </source>
</reference>
<dbReference type="EMBL" id="BTSY01000006">
    <property type="protein sequence ID" value="GMT34413.1"/>
    <property type="molecule type" value="Genomic_DNA"/>
</dbReference>